<dbReference type="Proteomes" id="UP000054266">
    <property type="component" value="Unassembled WGS sequence"/>
</dbReference>
<name>A0A0D2F6Q4_9EURO</name>
<reference evidence="7 8" key="1">
    <citation type="submission" date="2015-01" db="EMBL/GenBank/DDBJ databases">
        <title>The Genome Sequence of Capronia semiimmersa CBS27337.</title>
        <authorList>
            <consortium name="The Broad Institute Genomics Platform"/>
            <person name="Cuomo C."/>
            <person name="de Hoog S."/>
            <person name="Gorbushina A."/>
            <person name="Stielow B."/>
            <person name="Teixiera M."/>
            <person name="Abouelleil A."/>
            <person name="Chapman S.B."/>
            <person name="Priest M."/>
            <person name="Young S.K."/>
            <person name="Wortman J."/>
            <person name="Nusbaum C."/>
            <person name="Birren B."/>
        </authorList>
    </citation>
    <scope>NUCLEOTIDE SEQUENCE [LARGE SCALE GENOMIC DNA]</scope>
    <source>
        <strain evidence="7 8">CBS 27337</strain>
    </source>
</reference>
<evidence type="ECO:0000256" key="4">
    <source>
        <dbReference type="ARBA" id="ARBA00023242"/>
    </source>
</evidence>
<keyword evidence="3" id="KW-0804">Transcription</keyword>
<dbReference type="Gene3D" id="4.10.240.10">
    <property type="entry name" value="Zn(2)-C6 fungal-type DNA-binding domain"/>
    <property type="match status" value="1"/>
</dbReference>
<dbReference type="SMART" id="SM00066">
    <property type="entry name" value="GAL4"/>
    <property type="match status" value="1"/>
</dbReference>
<gene>
    <name evidence="7" type="ORF">PV04_10778</name>
</gene>
<sequence length="280" mass="30820">MAEGGSDRGIKRRRVTVACESCRRLKAKCDGKQPVCNRRVGYGHSCVWNAPADNRSWRGSHKTSEASFNGADGTSRRLLDIIASYDGLVEDLRQRLNEDGRRAVAVTLANLRQTVPSMHNLGGILGRKGKDPVGDKSSPPRENLATMPQRYLGEASEVRFLHIMKQTLSGKAGPHMMQGLKETRSRVHLQLPKDRHHQQQPQQEQTLTSLPVTSSAGVGPDNMTRPDSSVLGFYEFESQGQGGSEYMGFAQGISEPVMWSAQFVDAAYNPFLGYSSAMTL</sequence>
<dbReference type="GO" id="GO:0000435">
    <property type="term" value="P:positive regulation of transcription from RNA polymerase II promoter by galactose"/>
    <property type="evidence" value="ECO:0007669"/>
    <property type="project" value="TreeGrafter"/>
</dbReference>
<evidence type="ECO:0000256" key="5">
    <source>
        <dbReference type="SAM" id="MobiDB-lite"/>
    </source>
</evidence>
<dbReference type="SUPFAM" id="SSF57701">
    <property type="entry name" value="Zn2/Cys6 DNA-binding domain"/>
    <property type="match status" value="1"/>
</dbReference>
<proteinExistence type="predicted"/>
<evidence type="ECO:0000313" key="7">
    <source>
        <dbReference type="EMBL" id="KIW62620.1"/>
    </source>
</evidence>
<dbReference type="InterPro" id="IPR001138">
    <property type="entry name" value="Zn2Cys6_DnaBD"/>
</dbReference>
<evidence type="ECO:0000259" key="6">
    <source>
        <dbReference type="PROSITE" id="PS50048"/>
    </source>
</evidence>
<dbReference type="CDD" id="cd00067">
    <property type="entry name" value="GAL4"/>
    <property type="match status" value="1"/>
</dbReference>
<dbReference type="AlphaFoldDB" id="A0A0D2F6Q4"/>
<keyword evidence="8" id="KW-1185">Reference proteome</keyword>
<dbReference type="PANTHER" id="PTHR47424">
    <property type="entry name" value="REGULATORY PROTEIN GAL4"/>
    <property type="match status" value="1"/>
</dbReference>
<evidence type="ECO:0000256" key="2">
    <source>
        <dbReference type="ARBA" id="ARBA00023125"/>
    </source>
</evidence>
<dbReference type="GO" id="GO:0000978">
    <property type="term" value="F:RNA polymerase II cis-regulatory region sequence-specific DNA binding"/>
    <property type="evidence" value="ECO:0007669"/>
    <property type="project" value="TreeGrafter"/>
</dbReference>
<feature type="domain" description="Zn(2)-C6 fungal-type" evidence="6">
    <location>
        <begin position="18"/>
        <end position="48"/>
    </location>
</feature>
<organism evidence="7 8">
    <name type="scientific">Phialophora macrospora</name>
    <dbReference type="NCBI Taxonomy" id="1851006"/>
    <lineage>
        <taxon>Eukaryota</taxon>
        <taxon>Fungi</taxon>
        <taxon>Dikarya</taxon>
        <taxon>Ascomycota</taxon>
        <taxon>Pezizomycotina</taxon>
        <taxon>Eurotiomycetes</taxon>
        <taxon>Chaetothyriomycetidae</taxon>
        <taxon>Chaetothyriales</taxon>
        <taxon>Herpotrichiellaceae</taxon>
        <taxon>Phialophora</taxon>
    </lineage>
</organism>
<dbReference type="Pfam" id="PF00172">
    <property type="entry name" value="Zn_clus"/>
    <property type="match status" value="1"/>
</dbReference>
<keyword evidence="2" id="KW-0238">DNA-binding</keyword>
<dbReference type="InterPro" id="IPR051127">
    <property type="entry name" value="Fungal_SecMet_Regulators"/>
</dbReference>
<feature type="region of interest" description="Disordered" evidence="5">
    <location>
        <begin position="119"/>
        <end position="144"/>
    </location>
</feature>
<accession>A0A0D2F6Q4</accession>
<feature type="region of interest" description="Disordered" evidence="5">
    <location>
        <begin position="192"/>
        <end position="224"/>
    </location>
</feature>
<feature type="compositionally biased region" description="Polar residues" evidence="5">
    <location>
        <begin position="206"/>
        <end position="216"/>
    </location>
</feature>
<dbReference type="GO" id="GO:0005634">
    <property type="term" value="C:nucleus"/>
    <property type="evidence" value="ECO:0007669"/>
    <property type="project" value="TreeGrafter"/>
</dbReference>
<dbReference type="PANTHER" id="PTHR47424:SF3">
    <property type="entry name" value="REGULATORY PROTEIN GAL4"/>
    <property type="match status" value="1"/>
</dbReference>
<evidence type="ECO:0000313" key="8">
    <source>
        <dbReference type="Proteomes" id="UP000054266"/>
    </source>
</evidence>
<evidence type="ECO:0000256" key="1">
    <source>
        <dbReference type="ARBA" id="ARBA00023015"/>
    </source>
</evidence>
<evidence type="ECO:0000256" key="3">
    <source>
        <dbReference type="ARBA" id="ARBA00023163"/>
    </source>
</evidence>
<keyword evidence="4" id="KW-0539">Nucleus</keyword>
<dbReference type="GO" id="GO:0000981">
    <property type="term" value="F:DNA-binding transcription factor activity, RNA polymerase II-specific"/>
    <property type="evidence" value="ECO:0007669"/>
    <property type="project" value="InterPro"/>
</dbReference>
<dbReference type="HOGENOM" id="CLU_993963_0_0_1"/>
<keyword evidence="1" id="KW-0805">Transcription regulation</keyword>
<dbReference type="EMBL" id="KN846963">
    <property type="protein sequence ID" value="KIW62620.1"/>
    <property type="molecule type" value="Genomic_DNA"/>
</dbReference>
<dbReference type="InterPro" id="IPR036864">
    <property type="entry name" value="Zn2-C6_fun-type_DNA-bd_sf"/>
</dbReference>
<dbReference type="GO" id="GO:0008270">
    <property type="term" value="F:zinc ion binding"/>
    <property type="evidence" value="ECO:0007669"/>
    <property type="project" value="InterPro"/>
</dbReference>
<dbReference type="PROSITE" id="PS50048">
    <property type="entry name" value="ZN2_CY6_FUNGAL_2"/>
    <property type="match status" value="1"/>
</dbReference>
<protein>
    <recommendedName>
        <fullName evidence="6">Zn(2)-C6 fungal-type domain-containing protein</fullName>
    </recommendedName>
</protein>
<dbReference type="STRING" id="5601.A0A0D2F6Q4"/>